<dbReference type="EMBL" id="JAGPXD010000001">
    <property type="protein sequence ID" value="KAH7375527.1"/>
    <property type="molecule type" value="Genomic_DNA"/>
</dbReference>
<dbReference type="PANTHER" id="PTHR10579:SF156">
    <property type="entry name" value="VWFA DOMAIN-CONTAINING PROTEIN"/>
    <property type="match status" value="1"/>
</dbReference>
<comment type="caution">
    <text evidence="2">The sequence shown here is derived from an EMBL/GenBank/DDBJ whole genome shotgun (WGS) entry which is preliminary data.</text>
</comment>
<evidence type="ECO:0000259" key="1">
    <source>
        <dbReference type="PROSITE" id="PS50234"/>
    </source>
</evidence>
<proteinExistence type="predicted"/>
<dbReference type="InterPro" id="IPR002035">
    <property type="entry name" value="VWF_A"/>
</dbReference>
<dbReference type="OrthoDB" id="10264538at2759"/>
<dbReference type="InterPro" id="IPR036844">
    <property type="entry name" value="Hint_dom_sf"/>
</dbReference>
<dbReference type="PROSITE" id="PS50234">
    <property type="entry name" value="VWFA"/>
    <property type="match status" value="1"/>
</dbReference>
<dbReference type="AlphaFoldDB" id="A0A8K0X865"/>
<dbReference type="SMART" id="SM00327">
    <property type="entry name" value="VWA"/>
    <property type="match status" value="1"/>
</dbReference>
<protein>
    <submittedName>
        <fullName evidence="2">U-box domain-containing protein</fullName>
    </submittedName>
</protein>
<evidence type="ECO:0000313" key="2">
    <source>
        <dbReference type="EMBL" id="KAH7375527.1"/>
    </source>
</evidence>
<accession>A0A8K0X865</accession>
<dbReference type="Gene3D" id="3.40.50.410">
    <property type="entry name" value="von Willebrand factor, type A domain"/>
    <property type="match status" value="1"/>
</dbReference>
<sequence length="775" mass="83436">MVTVDLYILSAVCATRRSCFLFLKLPFSSAKMVTKKIYPEPEKAGQDESSLEKGLQDLAVADPESPSLSLHPLPSEDALIVKIQPPRKPVGSPTGLRRTPCDIVLVIDVSGSMNVAAPAPAAKTEANEDTGLSVLDLTKHAARTILATLGADDRLGIVTFSREATVVQALLPMDDEAKIEAGILIDMLQAWGPTNLWHGILEGVQLFRTADTAEDGDRAEITRNPAIMVLTDGAPNHMCPAQGYVAKLSTMLPTLPAPIHTFGFGYSIRSGLLKSIAETTDGNYAFIPDAGMIGTVFVHAVANMQAAYAHSARLIIKHPEAVIIEETTGATVWKDSAPDDGATSKEHAITSISLGSILYGQSRDLYLRLRPRDAAVKLQDIEKLYANAELVYSPMAGTSRSTTAIADLSYPGYPLPEADIAYHQSRSQLCNFISSLFTFDTLGERKRVDTISDDHLESLRRLIAELPAARFDDDDNKSLLEDLSGEAPRGQVSLAISKQEYWTQWGGHYLLSLLNAHTRQYCNSFKDPGPLRYGSGSPLFLQCKDALDTAFDTIPPPKPSLAYRSGGAHGKISMARYHRSSNPCFAGSAPVTLACGRIVPVRALRRGSEVQTPLGPRKVAAVLVTPVAGEVLCRVGGLLVTPWHPVSFDGRSWAFPAQLATSAVRYTGCIYSLLLQPDRISTAHAVHVGGLWGVTLGHGVVAGSDARAHPFFGDFRAVAKSLRTIGMRRNGLIVGGGIRRDEKTGLISGFRRGSGRVPTSMADVKRVGQTAKMRG</sequence>
<dbReference type="Pfam" id="PF14624">
    <property type="entry name" value="Vwaint"/>
    <property type="match status" value="1"/>
</dbReference>
<dbReference type="Proteomes" id="UP000813385">
    <property type="component" value="Unassembled WGS sequence"/>
</dbReference>
<gene>
    <name evidence="2" type="ORF">B0T11DRAFT_10206</name>
</gene>
<feature type="domain" description="VWFA" evidence="1">
    <location>
        <begin position="102"/>
        <end position="301"/>
    </location>
</feature>
<dbReference type="SUPFAM" id="SSF51294">
    <property type="entry name" value="Hedgehog/intein (Hint) domain"/>
    <property type="match status" value="1"/>
</dbReference>
<dbReference type="InterPro" id="IPR032838">
    <property type="entry name" value="Vwaint_dom"/>
</dbReference>
<keyword evidence="3" id="KW-1185">Reference proteome</keyword>
<dbReference type="InterPro" id="IPR036465">
    <property type="entry name" value="vWFA_dom_sf"/>
</dbReference>
<dbReference type="Pfam" id="PF14623">
    <property type="entry name" value="Vint"/>
    <property type="match status" value="1"/>
</dbReference>
<organism evidence="2 3">
    <name type="scientific">Plectosphaerella cucumerina</name>
    <dbReference type="NCBI Taxonomy" id="40658"/>
    <lineage>
        <taxon>Eukaryota</taxon>
        <taxon>Fungi</taxon>
        <taxon>Dikarya</taxon>
        <taxon>Ascomycota</taxon>
        <taxon>Pezizomycotina</taxon>
        <taxon>Sordariomycetes</taxon>
        <taxon>Hypocreomycetidae</taxon>
        <taxon>Glomerellales</taxon>
        <taxon>Plectosphaerellaceae</taxon>
        <taxon>Plectosphaerella</taxon>
    </lineage>
</organism>
<name>A0A8K0X865_9PEZI</name>
<dbReference type="SUPFAM" id="SSF53300">
    <property type="entry name" value="vWA-like"/>
    <property type="match status" value="1"/>
</dbReference>
<dbReference type="PANTHER" id="PTHR10579">
    <property type="entry name" value="CALCIUM-ACTIVATED CHLORIDE CHANNEL REGULATOR"/>
    <property type="match status" value="1"/>
</dbReference>
<dbReference type="InterPro" id="IPR039510">
    <property type="entry name" value="Vint_dom"/>
</dbReference>
<dbReference type="Pfam" id="PF00092">
    <property type="entry name" value="VWA"/>
    <property type="match status" value="1"/>
</dbReference>
<evidence type="ECO:0000313" key="3">
    <source>
        <dbReference type="Proteomes" id="UP000813385"/>
    </source>
</evidence>
<reference evidence="2" key="1">
    <citation type="journal article" date="2021" name="Nat. Commun.">
        <title>Genetic determinants of endophytism in the Arabidopsis root mycobiome.</title>
        <authorList>
            <person name="Mesny F."/>
            <person name="Miyauchi S."/>
            <person name="Thiergart T."/>
            <person name="Pickel B."/>
            <person name="Atanasova L."/>
            <person name="Karlsson M."/>
            <person name="Huettel B."/>
            <person name="Barry K.W."/>
            <person name="Haridas S."/>
            <person name="Chen C."/>
            <person name="Bauer D."/>
            <person name="Andreopoulos W."/>
            <person name="Pangilinan J."/>
            <person name="LaButti K."/>
            <person name="Riley R."/>
            <person name="Lipzen A."/>
            <person name="Clum A."/>
            <person name="Drula E."/>
            <person name="Henrissat B."/>
            <person name="Kohler A."/>
            <person name="Grigoriev I.V."/>
            <person name="Martin F.M."/>
            <person name="Hacquard S."/>
        </authorList>
    </citation>
    <scope>NUCLEOTIDE SEQUENCE</scope>
    <source>
        <strain evidence="2">MPI-CAGE-AT-0016</strain>
    </source>
</reference>
<dbReference type="InterPro" id="IPR051266">
    <property type="entry name" value="CLCR"/>
</dbReference>